<evidence type="ECO:0000313" key="2">
    <source>
        <dbReference type="EMBL" id="AYV85043.1"/>
    </source>
</evidence>
<feature type="domain" description="HD" evidence="1">
    <location>
        <begin position="56"/>
        <end position="197"/>
    </location>
</feature>
<dbReference type="Gene3D" id="1.10.3210.10">
    <property type="entry name" value="Hypothetical protein af1432"/>
    <property type="match status" value="1"/>
</dbReference>
<dbReference type="InterPro" id="IPR050135">
    <property type="entry name" value="dGTPase-like"/>
</dbReference>
<dbReference type="PANTHER" id="PTHR11373">
    <property type="entry name" value="DEOXYNUCLEOSIDE TRIPHOSPHATE TRIPHOSPHOHYDROLASE"/>
    <property type="match status" value="1"/>
</dbReference>
<accession>A0A3G5AGM7</accession>
<gene>
    <name evidence="2" type="ORF">Satyrvirus2_54</name>
</gene>
<dbReference type="CDD" id="cd00077">
    <property type="entry name" value="HDc"/>
    <property type="match status" value="1"/>
</dbReference>
<sequence>MSVQSYSKLFGCNVHGSIRVSPTALRIVDTSEFQRMRGIKQLALCYFVYPAAMHTRFEHSLGVYHLAGKILEKIQQEYPDKEYIIPELGPNPIKLSQKIIECIKIAGLCHDIGHGPFSHIFDDILLQNSIHPNKYHETRSCLITEILCRRELQNEFDDNYIQFIKSIIDPKEHHRGALYQIVSNKLNGIDVDKFDYLSRDSKNLGITTGFSANRLINEFIIDNNGNIAYPKHCSSDIYEMFHSRYMMHKKVYSHKTVKIIELMLVDIFMKVDNIFSISKSIDNMELFCQLTDNTIFSYIRSIISPQPFLKINLNEEQYEKIKKANDILQNIISRNLYQQIFEIADNGQQIENDMNEFVGYLQNNFDVKLEDFATIKINVGFVSGNPLNDPFKSIYFYDKKENSKTFTIDKNYFSGLMNNQIQETRWHLICKNKDIDPNFVTNQWNTYILNYPSQR</sequence>
<dbReference type="Pfam" id="PF01966">
    <property type="entry name" value="HD"/>
    <property type="match status" value="1"/>
</dbReference>
<dbReference type="SUPFAM" id="SSF109604">
    <property type="entry name" value="HD-domain/PDEase-like"/>
    <property type="match status" value="1"/>
</dbReference>
<dbReference type="GO" id="GO:0006203">
    <property type="term" value="P:dGTP catabolic process"/>
    <property type="evidence" value="ECO:0007669"/>
    <property type="project" value="TreeGrafter"/>
</dbReference>
<name>A0A3G5AGM7_9VIRU</name>
<dbReference type="InterPro" id="IPR003607">
    <property type="entry name" value="HD/PDEase_dom"/>
</dbReference>
<dbReference type="PANTHER" id="PTHR11373:SF4">
    <property type="entry name" value="DEOXYNUCLEOSIDE TRIPHOSPHATE TRIPHOSPHOHYDROLASE SAMHD1"/>
    <property type="match status" value="1"/>
</dbReference>
<dbReference type="SMART" id="SM00471">
    <property type="entry name" value="HDc"/>
    <property type="match status" value="1"/>
</dbReference>
<proteinExistence type="predicted"/>
<dbReference type="InterPro" id="IPR006674">
    <property type="entry name" value="HD_domain"/>
</dbReference>
<dbReference type="EMBL" id="MK072438">
    <property type="protein sequence ID" value="AYV85043.1"/>
    <property type="molecule type" value="Genomic_DNA"/>
</dbReference>
<dbReference type="GO" id="GO:0008832">
    <property type="term" value="F:dGTPase activity"/>
    <property type="evidence" value="ECO:0007669"/>
    <property type="project" value="TreeGrafter"/>
</dbReference>
<reference evidence="2" key="1">
    <citation type="submission" date="2018-10" db="EMBL/GenBank/DDBJ databases">
        <title>Hidden diversity of soil giant viruses.</title>
        <authorList>
            <person name="Schulz F."/>
            <person name="Alteio L."/>
            <person name="Goudeau D."/>
            <person name="Ryan E.M."/>
            <person name="Malmstrom R.R."/>
            <person name="Blanchard J."/>
            <person name="Woyke T."/>
        </authorList>
    </citation>
    <scope>NUCLEOTIDE SEQUENCE</scope>
    <source>
        <strain evidence="2">SAV1</strain>
    </source>
</reference>
<organism evidence="2">
    <name type="scientific">Satyrvirus sp</name>
    <dbReference type="NCBI Taxonomy" id="2487771"/>
    <lineage>
        <taxon>Viruses</taxon>
        <taxon>Varidnaviria</taxon>
        <taxon>Bamfordvirae</taxon>
        <taxon>Nucleocytoviricota</taxon>
        <taxon>Megaviricetes</taxon>
        <taxon>Imitervirales</taxon>
        <taxon>Mimiviridae</taxon>
        <taxon>Megamimivirinae</taxon>
    </lineage>
</organism>
<protein>
    <submittedName>
        <fullName evidence="2">Putative HD domain-containing protein</fullName>
    </submittedName>
</protein>
<dbReference type="PROSITE" id="PS51831">
    <property type="entry name" value="HD"/>
    <property type="match status" value="1"/>
</dbReference>
<dbReference type="Gene3D" id="3.30.70.2760">
    <property type="match status" value="1"/>
</dbReference>
<evidence type="ECO:0000259" key="1">
    <source>
        <dbReference type="PROSITE" id="PS51831"/>
    </source>
</evidence>